<dbReference type="SMART" id="SM00320">
    <property type="entry name" value="WD40"/>
    <property type="match status" value="7"/>
</dbReference>
<feature type="compositionally biased region" description="Basic and acidic residues" evidence="4">
    <location>
        <begin position="1045"/>
        <end position="1065"/>
    </location>
</feature>
<dbReference type="Pfam" id="PF00400">
    <property type="entry name" value="WD40"/>
    <property type="match status" value="1"/>
</dbReference>
<dbReference type="OrthoDB" id="47802at2759"/>
<reference evidence="7" key="1">
    <citation type="journal article" date="2023" name="Commun. Biol.">
        <title>Genome analysis of Parmales, the sister group of diatoms, reveals the evolutionary specialization of diatoms from phago-mixotrophs to photoautotrophs.</title>
        <authorList>
            <person name="Ban H."/>
            <person name="Sato S."/>
            <person name="Yoshikawa S."/>
            <person name="Yamada K."/>
            <person name="Nakamura Y."/>
            <person name="Ichinomiya M."/>
            <person name="Sato N."/>
            <person name="Blanc-Mathieu R."/>
            <person name="Endo H."/>
            <person name="Kuwata A."/>
            <person name="Ogata H."/>
        </authorList>
    </citation>
    <scope>NUCLEOTIDE SEQUENCE [LARGE SCALE GENOMIC DNA]</scope>
    <source>
        <strain evidence="7">NIES 3700</strain>
    </source>
</reference>
<feature type="compositionally biased region" description="Basic and acidic residues" evidence="4">
    <location>
        <begin position="619"/>
        <end position="628"/>
    </location>
</feature>
<dbReference type="EMBL" id="BRXW01000352">
    <property type="protein sequence ID" value="GMH46992.1"/>
    <property type="molecule type" value="Genomic_DNA"/>
</dbReference>
<name>A0A9W6Z2J3_9STRA</name>
<protein>
    <recommendedName>
        <fullName evidence="5">EML-like second beta-propeller domain-containing protein</fullName>
    </recommendedName>
</protein>
<dbReference type="InterPro" id="IPR001680">
    <property type="entry name" value="WD40_rpt"/>
</dbReference>
<accession>A0A9W6Z2J3</accession>
<feature type="compositionally biased region" description="Polar residues" evidence="4">
    <location>
        <begin position="356"/>
        <end position="396"/>
    </location>
</feature>
<dbReference type="PANTHER" id="PTHR13720:SF33">
    <property type="entry name" value="HELP DOMAIN-CONTAINING PROTEIN"/>
    <property type="match status" value="1"/>
</dbReference>
<feature type="domain" description="EML-like second beta-propeller" evidence="5">
    <location>
        <begin position="694"/>
        <end position="971"/>
    </location>
</feature>
<dbReference type="PANTHER" id="PTHR13720">
    <property type="entry name" value="WD-40 REPEAT PROTEIN"/>
    <property type="match status" value="1"/>
</dbReference>
<keyword evidence="7" id="KW-1185">Reference proteome</keyword>
<dbReference type="FunFam" id="2.130.10.10:FF:000320">
    <property type="entry name" value="echinoderm microtubule-associated protein-like 6"/>
    <property type="match status" value="1"/>
</dbReference>
<feature type="compositionally biased region" description="Polar residues" evidence="4">
    <location>
        <begin position="404"/>
        <end position="421"/>
    </location>
</feature>
<dbReference type="Gene3D" id="2.130.10.10">
    <property type="entry name" value="YVTN repeat-like/Quinoprotein amine dehydrogenase"/>
    <property type="match status" value="5"/>
</dbReference>
<dbReference type="Proteomes" id="UP001165122">
    <property type="component" value="Unassembled WGS sequence"/>
</dbReference>
<dbReference type="Pfam" id="PF23414">
    <property type="entry name" value="Beta-prop_EML_2"/>
    <property type="match status" value="1"/>
</dbReference>
<keyword evidence="1 3" id="KW-0853">WD repeat</keyword>
<feature type="repeat" description="WD" evidence="3">
    <location>
        <begin position="781"/>
        <end position="822"/>
    </location>
</feature>
<dbReference type="SUPFAM" id="SSF50978">
    <property type="entry name" value="WD40 repeat-like"/>
    <property type="match status" value="2"/>
</dbReference>
<evidence type="ECO:0000256" key="1">
    <source>
        <dbReference type="ARBA" id="ARBA00022574"/>
    </source>
</evidence>
<comment type="caution">
    <text evidence="6">The sequence shown here is derived from an EMBL/GenBank/DDBJ whole genome shotgun (WGS) entry which is preliminary data.</text>
</comment>
<feature type="repeat" description="WD" evidence="3">
    <location>
        <begin position="824"/>
        <end position="865"/>
    </location>
</feature>
<keyword evidence="2" id="KW-0677">Repeat</keyword>
<sequence length="1065" mass="116962">MTKHSSSQDSELVAEVSRNNIYKTFDSLGGSRKLELDKWISIFTRISEYSPTTPSLGSEDLKSLWIECNNGEVDIFVNSLFPPPPSTKELILASKKYGNTESVYKNRIDLCDSGQPSNASYFNFDGEGEGERRIHAPPDTSIPSRINYRYCRTPVSAPSGFNVEDVAKSGRLPVADLELKHVLGFKGDGDSCNLYGVGKKVLYAVAAVVIVFDTETGGQSFFKDHDDDITCLNVFEPDSRAEKNVKTRAASGQMGYSPIFYVWEVETCTQLYKLGGGVFERAVCGVTMSWDGKHVAAVGMDDNHQIGVWNLVGGKDRDTDEIIPKLLTVKDTQAGTPPMLTSVVWCPFSVKVGAKTGNQKRNQTRGASRASNRPSSKVSNRPSSKASNRPTSKTSNVPPPPPSSRQRTAVAPSSISSSTQAFITTGKGKHLKFWRWAPTKENLQPTHPTGPATFQVAKFNNAPLPKILSSCAPISSKDDPTSGDLVAVAGLSSIGQVPSGFIYLFQISTATCMSFLEAHPQSPVYSIAFDASNRELYTGGGDGMLHCFSITPKLSKKSSTDCNPPAAPKQSFLYHPDSLENKATLMCQRKTVHRKRNVYREEDERPEAKAGPKKGGGKLRGEGDVLIKDGPTKPKLKHLAFVKSNAASNTETASPAAPLKIAVGFAKGMVYLVDPTKSRAGIESEIRTGHCAHVYGLEAHPVDPTCFVTVGEDGFLCVWDTKTFTAKKRRSLFGPGKSAAFSPSGHHLAIGMFNGVVLVLDYLNEVINVRKSGGLKVLRCISDCEEDIDDLKYSPNGTMLAVGSHDNYIDVYTVQTNYTLLHRFKGHTSYITHLDWSSDSRIIQSNCGAYEILYWDVKNLRQIRSTQDSLEADTDWKTWTCVLGFSVMGIWPPDSDGTDVNSVDVSKERNLCVTADDFGGVNLMRYPAVAKAAAKKVYSGHAAHVMNVRFLKDDDYVISVGGKDRAVLCFKLNKNEHLEDKLAPPKRSLATKWKPQGGWDNGRELEYVGPKHAMTDLFANERNPRAMGWENKQQKDGSYKMVLNEPEKPYGDYRGRYNDHTSSRA</sequence>
<evidence type="ECO:0000259" key="5">
    <source>
        <dbReference type="Pfam" id="PF23414"/>
    </source>
</evidence>
<dbReference type="InterPro" id="IPR055442">
    <property type="entry name" value="Beta-prop_EML-like_2nd"/>
</dbReference>
<dbReference type="PROSITE" id="PS50082">
    <property type="entry name" value="WD_REPEATS_2"/>
    <property type="match status" value="2"/>
</dbReference>
<feature type="region of interest" description="Disordered" evidence="4">
    <location>
        <begin position="600"/>
        <end position="628"/>
    </location>
</feature>
<feature type="region of interest" description="Disordered" evidence="4">
    <location>
        <begin position="356"/>
        <end position="421"/>
    </location>
</feature>
<evidence type="ECO:0000256" key="2">
    <source>
        <dbReference type="ARBA" id="ARBA00022737"/>
    </source>
</evidence>
<dbReference type="AlphaFoldDB" id="A0A9W6Z2J3"/>
<organism evidence="6 7">
    <name type="scientific">Triparma laevis f. longispina</name>
    <dbReference type="NCBI Taxonomy" id="1714387"/>
    <lineage>
        <taxon>Eukaryota</taxon>
        <taxon>Sar</taxon>
        <taxon>Stramenopiles</taxon>
        <taxon>Ochrophyta</taxon>
        <taxon>Bolidophyceae</taxon>
        <taxon>Parmales</taxon>
        <taxon>Triparmaceae</taxon>
        <taxon>Triparma</taxon>
    </lineage>
</organism>
<proteinExistence type="predicted"/>
<evidence type="ECO:0000256" key="3">
    <source>
        <dbReference type="PROSITE-ProRule" id="PRU00221"/>
    </source>
</evidence>
<evidence type="ECO:0000256" key="4">
    <source>
        <dbReference type="SAM" id="MobiDB-lite"/>
    </source>
</evidence>
<feature type="region of interest" description="Disordered" evidence="4">
    <location>
        <begin position="1024"/>
        <end position="1065"/>
    </location>
</feature>
<evidence type="ECO:0000313" key="6">
    <source>
        <dbReference type="EMBL" id="GMH46992.1"/>
    </source>
</evidence>
<dbReference type="GO" id="GO:0008017">
    <property type="term" value="F:microtubule binding"/>
    <property type="evidence" value="ECO:0007669"/>
    <property type="project" value="TreeGrafter"/>
</dbReference>
<dbReference type="InterPro" id="IPR015943">
    <property type="entry name" value="WD40/YVTN_repeat-like_dom_sf"/>
</dbReference>
<dbReference type="InterPro" id="IPR050630">
    <property type="entry name" value="WD_repeat_EMAP"/>
</dbReference>
<evidence type="ECO:0000313" key="7">
    <source>
        <dbReference type="Proteomes" id="UP001165122"/>
    </source>
</evidence>
<dbReference type="InterPro" id="IPR036322">
    <property type="entry name" value="WD40_repeat_dom_sf"/>
</dbReference>
<gene>
    <name evidence="6" type="ORF">TrLO_g4244</name>
</gene>
<feature type="compositionally biased region" description="Basic and acidic residues" evidence="4">
    <location>
        <begin position="600"/>
        <end position="610"/>
    </location>
</feature>